<proteinExistence type="predicted"/>
<sequence length="24" mass="2727">MLKLYHNGAQSFYAGRGFRGVLKI</sequence>
<evidence type="ECO:0000313" key="1">
    <source>
        <dbReference type="EMBL" id="MBO3098891.1"/>
    </source>
</evidence>
<protein>
    <submittedName>
        <fullName evidence="1">DUF4256 domain-containing protein</fullName>
    </submittedName>
</protein>
<organism evidence="1 2">
    <name type="scientific">Gelidibacter pelagius</name>
    <dbReference type="NCBI Taxonomy" id="2819985"/>
    <lineage>
        <taxon>Bacteria</taxon>
        <taxon>Pseudomonadati</taxon>
        <taxon>Bacteroidota</taxon>
        <taxon>Flavobacteriia</taxon>
        <taxon>Flavobacteriales</taxon>
        <taxon>Flavobacteriaceae</taxon>
        <taxon>Gelidibacter</taxon>
    </lineage>
</organism>
<comment type="caution">
    <text evidence="1">The sequence shown here is derived from an EMBL/GenBank/DDBJ whole genome shotgun (WGS) entry which is preliminary data.</text>
</comment>
<evidence type="ECO:0000313" key="2">
    <source>
        <dbReference type="Proteomes" id="UP000681315"/>
    </source>
</evidence>
<dbReference type="Proteomes" id="UP000681315">
    <property type="component" value="Unassembled WGS sequence"/>
</dbReference>
<reference evidence="1 2" key="1">
    <citation type="submission" date="2021-03" db="EMBL/GenBank/DDBJ databases">
        <title>Gelidibacter sp. nov., isolated from costal sediment.</title>
        <authorList>
            <person name="Lun K.-Y."/>
        </authorList>
    </citation>
    <scope>NUCLEOTIDE SEQUENCE [LARGE SCALE GENOMIC DNA]</scope>
    <source>
        <strain evidence="1 2">DF109</strain>
    </source>
</reference>
<dbReference type="EMBL" id="JAGEVG010000012">
    <property type="protein sequence ID" value="MBO3098891.1"/>
    <property type="molecule type" value="Genomic_DNA"/>
</dbReference>
<dbReference type="Pfam" id="PF14066">
    <property type="entry name" value="DUF4256"/>
    <property type="match status" value="1"/>
</dbReference>
<accession>A0ABS3ST63</accession>
<dbReference type="InterPro" id="IPR025352">
    <property type="entry name" value="DUF4256"/>
</dbReference>
<keyword evidence="2" id="KW-1185">Reference proteome</keyword>
<dbReference type="RefSeq" id="WP_208234058.1">
    <property type="nucleotide sequence ID" value="NZ_JAGEVG010000012.1"/>
</dbReference>
<gene>
    <name evidence="1" type="ORF">J4051_11470</name>
</gene>
<name>A0ABS3ST63_9FLAO</name>